<dbReference type="GO" id="GO:0046872">
    <property type="term" value="F:metal ion binding"/>
    <property type="evidence" value="ECO:0007669"/>
    <property type="project" value="UniProtKB-KW"/>
</dbReference>
<feature type="binding site" evidence="13">
    <location>
        <position position="193"/>
    </location>
    <ligand>
        <name>[4Fe-4S] cluster</name>
        <dbReference type="ChEBI" id="CHEBI:49883"/>
        <label>2</label>
        <note>4Fe-4S-S-AdoMet</note>
    </ligand>
</feature>
<feature type="domain" description="MTTase N-terminal" evidence="15">
    <location>
        <begin position="34"/>
        <end position="152"/>
    </location>
</feature>
<evidence type="ECO:0000259" key="16">
    <source>
        <dbReference type="PROSITE" id="PS51918"/>
    </source>
</evidence>
<dbReference type="SUPFAM" id="SSF102114">
    <property type="entry name" value="Radical SAM enzymes"/>
    <property type="match status" value="1"/>
</dbReference>
<evidence type="ECO:0000259" key="15">
    <source>
        <dbReference type="PROSITE" id="PS51449"/>
    </source>
</evidence>
<comment type="catalytic activity">
    <reaction evidence="9 13">
        <text>N(6)-dimethylallyladenosine(37) in tRNA + (sulfur carrier)-SH + AH2 + 2 S-adenosyl-L-methionine = 2-methylsulfanyl-N(6)-dimethylallyladenosine(37) in tRNA + (sulfur carrier)-H + 5'-deoxyadenosine + L-methionine + A + S-adenosyl-L-homocysteine + 2 H(+)</text>
        <dbReference type="Rhea" id="RHEA:37067"/>
        <dbReference type="Rhea" id="RHEA-COMP:10375"/>
        <dbReference type="Rhea" id="RHEA-COMP:10376"/>
        <dbReference type="Rhea" id="RHEA-COMP:14737"/>
        <dbReference type="Rhea" id="RHEA-COMP:14739"/>
        <dbReference type="ChEBI" id="CHEBI:13193"/>
        <dbReference type="ChEBI" id="CHEBI:15378"/>
        <dbReference type="ChEBI" id="CHEBI:17319"/>
        <dbReference type="ChEBI" id="CHEBI:17499"/>
        <dbReference type="ChEBI" id="CHEBI:29917"/>
        <dbReference type="ChEBI" id="CHEBI:57844"/>
        <dbReference type="ChEBI" id="CHEBI:57856"/>
        <dbReference type="ChEBI" id="CHEBI:59789"/>
        <dbReference type="ChEBI" id="CHEBI:64428"/>
        <dbReference type="ChEBI" id="CHEBI:74415"/>
        <dbReference type="ChEBI" id="CHEBI:74417"/>
        <dbReference type="EC" id="2.8.4.3"/>
    </reaction>
</comment>
<dbReference type="CDD" id="cd01335">
    <property type="entry name" value="Radical_SAM"/>
    <property type="match status" value="1"/>
</dbReference>
<dbReference type="InterPro" id="IPR006638">
    <property type="entry name" value="Elp3/MiaA/NifB-like_rSAM"/>
</dbReference>
<dbReference type="AlphaFoldDB" id="A0A923MDY9"/>
<dbReference type="Pfam" id="PF01938">
    <property type="entry name" value="TRAM"/>
    <property type="match status" value="1"/>
</dbReference>
<dbReference type="PROSITE" id="PS50926">
    <property type="entry name" value="TRAM"/>
    <property type="match status" value="1"/>
</dbReference>
<dbReference type="SMART" id="SM00729">
    <property type="entry name" value="Elp3"/>
    <property type="match status" value="1"/>
</dbReference>
<dbReference type="EC" id="2.8.4.3" evidence="8 13"/>
<dbReference type="FunFam" id="3.80.30.20:FF:000001">
    <property type="entry name" value="tRNA-2-methylthio-N(6)-dimethylallyladenosine synthase 2"/>
    <property type="match status" value="1"/>
</dbReference>
<evidence type="ECO:0000256" key="10">
    <source>
        <dbReference type="ARBA" id="ARBA00068570"/>
    </source>
</evidence>
<dbReference type="HAMAP" id="MF_01864">
    <property type="entry name" value="tRNA_metthiotr_MiaB"/>
    <property type="match status" value="1"/>
</dbReference>
<dbReference type="InterPro" id="IPR005839">
    <property type="entry name" value="Methylthiotransferase"/>
</dbReference>
<dbReference type="InterPro" id="IPR002792">
    <property type="entry name" value="TRAM_dom"/>
</dbReference>
<feature type="binding site" evidence="13">
    <location>
        <position position="79"/>
    </location>
    <ligand>
        <name>[4Fe-4S] cluster</name>
        <dbReference type="ChEBI" id="CHEBI:49883"/>
        <label>1</label>
    </ligand>
</feature>
<keyword evidence="4 13" id="KW-0949">S-adenosyl-L-methionine</keyword>
<keyword evidence="6 13" id="KW-0408">Iron</keyword>
<keyword evidence="7 13" id="KW-0411">Iron-sulfur</keyword>
<dbReference type="InterPro" id="IPR023404">
    <property type="entry name" value="rSAM_horseshoe"/>
</dbReference>
<dbReference type="NCBIfam" id="TIGR01574">
    <property type="entry name" value="miaB-methiolase"/>
    <property type="match status" value="1"/>
</dbReference>
<evidence type="ECO:0000256" key="9">
    <source>
        <dbReference type="ARBA" id="ARBA00051425"/>
    </source>
</evidence>
<dbReference type="InterPro" id="IPR038135">
    <property type="entry name" value="Methylthiotransferase_N_sf"/>
</dbReference>
<dbReference type="SFLD" id="SFLDS00029">
    <property type="entry name" value="Radical_SAM"/>
    <property type="match status" value="1"/>
</dbReference>
<evidence type="ECO:0000256" key="7">
    <source>
        <dbReference type="ARBA" id="ARBA00023014"/>
    </source>
</evidence>
<evidence type="ECO:0000259" key="14">
    <source>
        <dbReference type="PROSITE" id="PS50926"/>
    </source>
</evidence>
<evidence type="ECO:0000256" key="1">
    <source>
        <dbReference type="ARBA" id="ARBA00003234"/>
    </source>
</evidence>
<feature type="binding site" evidence="13">
    <location>
        <position position="113"/>
    </location>
    <ligand>
        <name>[4Fe-4S] cluster</name>
        <dbReference type="ChEBI" id="CHEBI:49883"/>
        <label>1</label>
    </ligand>
</feature>
<keyword evidence="18" id="KW-1185">Reference proteome</keyword>
<evidence type="ECO:0000256" key="5">
    <source>
        <dbReference type="ARBA" id="ARBA00022723"/>
    </source>
</evidence>
<dbReference type="InterPro" id="IPR007197">
    <property type="entry name" value="rSAM"/>
</dbReference>
<proteinExistence type="inferred from homology"/>
<reference evidence="17" key="1">
    <citation type="submission" date="2020-08" db="EMBL/GenBank/DDBJ databases">
        <title>Genome public.</title>
        <authorList>
            <person name="Liu C."/>
            <person name="Sun Q."/>
        </authorList>
    </citation>
    <scope>NUCLEOTIDE SEQUENCE</scope>
    <source>
        <strain evidence="17">BX15</strain>
    </source>
</reference>
<name>A0A923MDY9_9FIRM</name>
<dbReference type="SFLD" id="SFLDF00273">
    <property type="entry name" value="(dimethylallyl)adenosine_tRNA"/>
    <property type="match status" value="1"/>
</dbReference>
<dbReference type="InterPro" id="IPR006463">
    <property type="entry name" value="MiaB_methiolase"/>
</dbReference>
<evidence type="ECO:0000256" key="12">
    <source>
        <dbReference type="ARBA" id="ARBA00081141"/>
    </source>
</evidence>
<dbReference type="PROSITE" id="PS51449">
    <property type="entry name" value="MTTASE_N"/>
    <property type="match status" value="1"/>
</dbReference>
<dbReference type="SFLD" id="SFLDG01061">
    <property type="entry name" value="methylthiotransferase"/>
    <property type="match status" value="1"/>
</dbReference>
<dbReference type="FunFam" id="3.40.50.12160:FF:000003">
    <property type="entry name" value="CDK5 regulatory subunit-associated protein 1"/>
    <property type="match status" value="1"/>
</dbReference>
<organism evidence="17 18">
    <name type="scientific">Dysosmobacter segnis</name>
    <dbReference type="NCBI Taxonomy" id="2763042"/>
    <lineage>
        <taxon>Bacteria</taxon>
        <taxon>Bacillati</taxon>
        <taxon>Bacillota</taxon>
        <taxon>Clostridia</taxon>
        <taxon>Eubacteriales</taxon>
        <taxon>Oscillospiraceae</taxon>
        <taxon>Dysosmobacter</taxon>
    </lineage>
</organism>
<evidence type="ECO:0000256" key="13">
    <source>
        <dbReference type="HAMAP-Rule" id="MF_01864"/>
    </source>
</evidence>
<keyword evidence="13" id="KW-0819">tRNA processing</keyword>
<evidence type="ECO:0000313" key="17">
    <source>
        <dbReference type="EMBL" id="MBC5768945.1"/>
    </source>
</evidence>
<dbReference type="Gene3D" id="3.40.50.12160">
    <property type="entry name" value="Methylthiotransferase, N-terminal domain"/>
    <property type="match status" value="1"/>
</dbReference>
<dbReference type="EMBL" id="JACOQI010000001">
    <property type="protein sequence ID" value="MBC5768945.1"/>
    <property type="molecule type" value="Genomic_DNA"/>
</dbReference>
<keyword evidence="3 13" id="KW-0808">Transferase</keyword>
<feature type="binding site" evidence="13">
    <location>
        <position position="43"/>
    </location>
    <ligand>
        <name>[4Fe-4S] cluster</name>
        <dbReference type="ChEBI" id="CHEBI:49883"/>
        <label>1</label>
    </ligand>
</feature>
<dbReference type="GO" id="GO:0035597">
    <property type="term" value="F:tRNA-2-methylthio-N(6)-dimethylallyladenosine(37) synthase activity"/>
    <property type="evidence" value="ECO:0007669"/>
    <property type="project" value="UniProtKB-EC"/>
</dbReference>
<keyword evidence="13" id="KW-0963">Cytoplasm</keyword>
<dbReference type="PANTHER" id="PTHR43020">
    <property type="entry name" value="CDK5 REGULATORY SUBUNIT-ASSOCIATED PROTEIN 1"/>
    <property type="match status" value="1"/>
</dbReference>
<evidence type="ECO:0000256" key="6">
    <source>
        <dbReference type="ARBA" id="ARBA00023004"/>
    </source>
</evidence>
<dbReference type="GO" id="GO:0051539">
    <property type="term" value="F:4 iron, 4 sulfur cluster binding"/>
    <property type="evidence" value="ECO:0007669"/>
    <property type="project" value="UniProtKB-UniRule"/>
</dbReference>
<feature type="domain" description="Radical SAM core" evidence="16">
    <location>
        <begin position="175"/>
        <end position="405"/>
    </location>
</feature>
<dbReference type="Proteomes" id="UP000620327">
    <property type="component" value="Unassembled WGS sequence"/>
</dbReference>
<dbReference type="Pfam" id="PF04055">
    <property type="entry name" value="Radical_SAM"/>
    <property type="match status" value="1"/>
</dbReference>
<evidence type="ECO:0000313" key="18">
    <source>
        <dbReference type="Proteomes" id="UP000620327"/>
    </source>
</evidence>
<feature type="domain" description="TRAM" evidence="14">
    <location>
        <begin position="408"/>
        <end position="470"/>
    </location>
</feature>
<dbReference type="RefSeq" id="WP_187013345.1">
    <property type="nucleotide sequence ID" value="NZ_JACOQI010000001.1"/>
</dbReference>
<evidence type="ECO:0000256" key="11">
    <source>
        <dbReference type="ARBA" id="ARBA00080698"/>
    </source>
</evidence>
<comment type="function">
    <text evidence="1 13">Catalyzes the methylthiolation of N6-(dimethylallyl)adenosine (i(6)A), leading to the formation of 2-methylthio-N6-(dimethylallyl)adenosine (ms(2)i(6)A) at position 37 in tRNAs that read codons beginning with uridine.</text>
</comment>
<gene>
    <name evidence="13 17" type="primary">miaB</name>
    <name evidence="17" type="ORF">H8Z83_01085</name>
</gene>
<evidence type="ECO:0000256" key="8">
    <source>
        <dbReference type="ARBA" id="ARBA00033765"/>
    </source>
</evidence>
<accession>A0A923MDY9</accession>
<dbReference type="GO" id="GO:0005829">
    <property type="term" value="C:cytosol"/>
    <property type="evidence" value="ECO:0007669"/>
    <property type="project" value="TreeGrafter"/>
</dbReference>
<dbReference type="Gene3D" id="3.80.30.20">
    <property type="entry name" value="tm_1862 like domain"/>
    <property type="match status" value="1"/>
</dbReference>
<comment type="subcellular location">
    <subcellularLocation>
        <location evidence="13">Cytoplasm</location>
    </subcellularLocation>
</comment>
<dbReference type="SFLD" id="SFLDG01082">
    <property type="entry name" value="B12-binding_domain_containing"/>
    <property type="match status" value="1"/>
</dbReference>
<dbReference type="NCBIfam" id="TIGR00089">
    <property type="entry name" value="MiaB/RimO family radical SAM methylthiotransferase"/>
    <property type="match status" value="1"/>
</dbReference>
<sequence length="470" mass="53210">MKRENVLVSEDALARQREFEAKIKEMFTSREAHPVACVDTFGCQQNVADGQKLMGMLADSGFTFTEDPKEADLVILNTCAVREHAEQRVFGNLGILTHTKKENPEQVICLCGCMAQEERVSQRVKESYRHVDLVFGPHALWKFPELLWQVYETRKRVFAVDNEDGTIAEGIPVVREKGVKAWVSIMYGCNNFCSYCIVPYVRGRERSRDPQCVLQEVRELVEAGYKDITLLGQNVNSYGNDLGLDYHFPDLLEDIDKIPGEYLIRFMSSHPKDATNRLFDVMAKCPHVAKQLHLPFQSGNDRVLKEMNRRYTREKYLEEIRYAKSVMPGLVLTSDVIIGFPGETEAEAMDTVSLVEEVGFDALFTFIYSPRPGTRAAAMPDPATRAEKQKWFDKLLEVQNANSAKLHAAYVGKTVRVLVDGESDDENFPLASRTEGNRLVRLKGDKSLIGSFIDVKITDSNTWALYGEPV</sequence>
<keyword evidence="5 13" id="KW-0479">Metal-binding</keyword>
<protein>
    <recommendedName>
        <fullName evidence="10 13">tRNA-2-methylthio-N(6)-dimethylallyladenosine synthase</fullName>
        <ecNumber evidence="8 13">2.8.4.3</ecNumber>
    </recommendedName>
    <alternativeName>
        <fullName evidence="12 13">(Dimethylallyl)adenosine tRNA methylthiotransferase MiaB</fullName>
    </alternativeName>
    <alternativeName>
        <fullName evidence="11 13">tRNA-i(6)A37 methylthiotransferase</fullName>
    </alternativeName>
</protein>
<dbReference type="InterPro" id="IPR013848">
    <property type="entry name" value="Methylthiotransferase_N"/>
</dbReference>
<dbReference type="PANTHER" id="PTHR43020:SF2">
    <property type="entry name" value="MITOCHONDRIAL TRNA METHYLTHIOTRANSFERASE CDK5RAP1"/>
    <property type="match status" value="1"/>
</dbReference>
<feature type="binding site" evidence="13">
    <location>
        <position position="196"/>
    </location>
    <ligand>
        <name>[4Fe-4S] cluster</name>
        <dbReference type="ChEBI" id="CHEBI:49883"/>
        <label>2</label>
        <note>4Fe-4S-S-AdoMet</note>
    </ligand>
</feature>
<dbReference type="InterPro" id="IPR058240">
    <property type="entry name" value="rSAM_sf"/>
</dbReference>
<dbReference type="PROSITE" id="PS51918">
    <property type="entry name" value="RADICAL_SAM"/>
    <property type="match status" value="1"/>
</dbReference>
<keyword evidence="2 13" id="KW-0004">4Fe-4S</keyword>
<evidence type="ECO:0000256" key="4">
    <source>
        <dbReference type="ARBA" id="ARBA00022691"/>
    </source>
</evidence>
<dbReference type="Pfam" id="PF00919">
    <property type="entry name" value="UPF0004"/>
    <property type="match status" value="1"/>
</dbReference>
<dbReference type="PROSITE" id="PS01278">
    <property type="entry name" value="MTTASE_RADICAL"/>
    <property type="match status" value="1"/>
</dbReference>
<comment type="cofactor">
    <cofactor evidence="13">
        <name>[4Fe-4S] cluster</name>
        <dbReference type="ChEBI" id="CHEBI:49883"/>
    </cofactor>
    <text evidence="13">Binds 2 [4Fe-4S] clusters. One cluster is coordinated with 3 cysteines and an exchangeable S-adenosyl-L-methionine.</text>
</comment>
<evidence type="ECO:0000256" key="3">
    <source>
        <dbReference type="ARBA" id="ARBA00022679"/>
    </source>
</evidence>
<evidence type="ECO:0000256" key="2">
    <source>
        <dbReference type="ARBA" id="ARBA00022485"/>
    </source>
</evidence>
<comment type="caution">
    <text evidence="17">The sequence shown here is derived from an EMBL/GenBank/DDBJ whole genome shotgun (WGS) entry which is preliminary data.</text>
</comment>
<comment type="similarity">
    <text evidence="13">Belongs to the methylthiotransferase family. MiaB subfamily.</text>
</comment>
<feature type="binding site" evidence="13">
    <location>
        <position position="189"/>
    </location>
    <ligand>
        <name>[4Fe-4S] cluster</name>
        <dbReference type="ChEBI" id="CHEBI:49883"/>
        <label>2</label>
        <note>4Fe-4S-S-AdoMet</note>
    </ligand>
</feature>
<dbReference type="InterPro" id="IPR020612">
    <property type="entry name" value="Methylthiotransferase_CS"/>
</dbReference>
<comment type="subunit">
    <text evidence="13">Monomer.</text>
</comment>